<evidence type="ECO:0000313" key="3">
    <source>
        <dbReference type="Proteomes" id="UP000073601"/>
    </source>
</evidence>
<accession>A0A128FE05</accession>
<reference evidence="3" key="1">
    <citation type="submission" date="2016-02" db="EMBL/GenBank/DDBJ databases">
        <authorList>
            <person name="Rodrigo-Torres Lidia"/>
            <person name="Arahal R.David."/>
        </authorList>
    </citation>
    <scope>NUCLEOTIDE SEQUENCE [LARGE SCALE GENOMIC DNA]</scope>
    <source>
        <strain evidence="3">CECT 8713</strain>
    </source>
</reference>
<name>A0A128FE05_9GAMM</name>
<evidence type="ECO:0000256" key="1">
    <source>
        <dbReference type="SAM" id="MobiDB-lite"/>
    </source>
</evidence>
<dbReference type="EMBL" id="FIZY01000034">
    <property type="protein sequence ID" value="CZF85033.1"/>
    <property type="molecule type" value="Genomic_DNA"/>
</dbReference>
<proteinExistence type="predicted"/>
<dbReference type="Proteomes" id="UP000073601">
    <property type="component" value="Unassembled WGS sequence"/>
</dbReference>
<organism evidence="2 3">
    <name type="scientific">Grimontia marina</name>
    <dbReference type="NCBI Taxonomy" id="646534"/>
    <lineage>
        <taxon>Bacteria</taxon>
        <taxon>Pseudomonadati</taxon>
        <taxon>Pseudomonadota</taxon>
        <taxon>Gammaproteobacteria</taxon>
        <taxon>Vibrionales</taxon>
        <taxon>Vibrionaceae</taxon>
        <taxon>Grimontia</taxon>
    </lineage>
</organism>
<dbReference type="RefSeq" id="WP_269747456.1">
    <property type="nucleotide sequence ID" value="NZ_CAWRCI010000034.1"/>
</dbReference>
<dbReference type="AlphaFoldDB" id="A0A128FE05"/>
<sequence>MLNETTDIQNSSSGFLSESVSNPSARFSVAPMLDWTDMLI</sequence>
<evidence type="ECO:0000313" key="2">
    <source>
        <dbReference type="EMBL" id="CZF85033.1"/>
    </source>
</evidence>
<protein>
    <submittedName>
        <fullName evidence="2">Uncharacterized protein</fullName>
    </submittedName>
</protein>
<keyword evidence="3" id="KW-1185">Reference proteome</keyword>
<gene>
    <name evidence="2" type="ORF">GMA8713_03349</name>
</gene>
<feature type="region of interest" description="Disordered" evidence="1">
    <location>
        <begin position="1"/>
        <end position="23"/>
    </location>
</feature>